<keyword evidence="5 7" id="KW-1133">Transmembrane helix</keyword>
<dbReference type="AlphaFoldDB" id="A0A0B7H774"/>
<organism evidence="9 10">
    <name type="scientific">Capnocytophaga cynodegmi</name>
    <dbReference type="NCBI Taxonomy" id="28189"/>
    <lineage>
        <taxon>Bacteria</taxon>
        <taxon>Pseudomonadati</taxon>
        <taxon>Bacteroidota</taxon>
        <taxon>Flavobacteriia</taxon>
        <taxon>Flavobacteriales</taxon>
        <taxon>Flavobacteriaceae</taxon>
        <taxon>Capnocytophaga</taxon>
    </lineage>
</organism>
<dbReference type="EMBL" id="CDOD01000009">
    <property type="protein sequence ID" value="CEN33498.1"/>
    <property type="molecule type" value="Genomic_DNA"/>
</dbReference>
<feature type="domain" description="Glycine transporter" evidence="8">
    <location>
        <begin position="6"/>
        <end position="80"/>
    </location>
</feature>
<feature type="transmembrane region" description="Helical" evidence="7">
    <location>
        <begin position="59"/>
        <end position="79"/>
    </location>
</feature>
<evidence type="ECO:0000256" key="6">
    <source>
        <dbReference type="ARBA" id="ARBA00023136"/>
    </source>
</evidence>
<dbReference type="PANTHER" id="PTHR30506">
    <property type="entry name" value="INNER MEMBRANE PROTEIN"/>
    <property type="match status" value="1"/>
</dbReference>
<dbReference type="GO" id="GO:0005886">
    <property type="term" value="C:plasma membrane"/>
    <property type="evidence" value="ECO:0007669"/>
    <property type="project" value="UniProtKB-SubCell"/>
</dbReference>
<evidence type="ECO:0000256" key="5">
    <source>
        <dbReference type="ARBA" id="ARBA00022989"/>
    </source>
</evidence>
<keyword evidence="3" id="KW-1003">Cell membrane</keyword>
<dbReference type="PANTHER" id="PTHR30506:SF3">
    <property type="entry name" value="UPF0126 INNER MEMBRANE PROTEIN YADS-RELATED"/>
    <property type="match status" value="1"/>
</dbReference>
<proteinExistence type="inferred from homology"/>
<evidence type="ECO:0000256" key="4">
    <source>
        <dbReference type="ARBA" id="ARBA00022692"/>
    </source>
</evidence>
<dbReference type="InterPro" id="IPR005115">
    <property type="entry name" value="Gly_transporter"/>
</dbReference>
<keyword evidence="4 7" id="KW-0812">Transmembrane</keyword>
<evidence type="ECO:0000256" key="3">
    <source>
        <dbReference type="ARBA" id="ARBA00022475"/>
    </source>
</evidence>
<sequence>MDLFYIVDLAGVFVFAISGALAAREKKLDLFGVFIIAFVTGLGGGTLRDMMMGRTPVFWMQAPIYVGMIFGGTFFAIIFRKKMHYLRKSLLLFDTIGIAFFSIIGTEIALSFSYDLHPIIVISIAAMSACFGGVIRDILCNEIPIIFHKEIYATPCVTGSLVYLGLREINLFDDYISSFIAIAFIIAFRLFAIKRSLELPKIN</sequence>
<feature type="transmembrane region" description="Helical" evidence="7">
    <location>
        <begin position="6"/>
        <end position="23"/>
    </location>
</feature>
<keyword evidence="6 7" id="KW-0472">Membrane</keyword>
<evidence type="ECO:0000313" key="9">
    <source>
        <dbReference type="EMBL" id="CEN33498.1"/>
    </source>
</evidence>
<reference evidence="10" key="1">
    <citation type="submission" date="2015-01" db="EMBL/GenBank/DDBJ databases">
        <authorList>
            <person name="MANFREDI Pablo"/>
        </authorList>
    </citation>
    <scope>NUCLEOTIDE SEQUENCE [LARGE SCALE GENOMIC DNA]</scope>
    <source>
        <strain evidence="10">Ccyn2B</strain>
    </source>
</reference>
<comment type="similarity">
    <text evidence="2">Belongs to the UPF0126 family.</text>
</comment>
<protein>
    <recommendedName>
        <fullName evidence="8">Glycine transporter domain-containing protein</fullName>
    </recommendedName>
</protein>
<feature type="transmembrane region" description="Helical" evidence="7">
    <location>
        <begin position="175"/>
        <end position="192"/>
    </location>
</feature>
<keyword evidence="10" id="KW-1185">Reference proteome</keyword>
<feature type="transmembrane region" description="Helical" evidence="7">
    <location>
        <begin position="151"/>
        <end position="169"/>
    </location>
</feature>
<name>A0A0B7H774_9FLAO</name>
<evidence type="ECO:0000256" key="7">
    <source>
        <dbReference type="SAM" id="Phobius"/>
    </source>
</evidence>
<evidence type="ECO:0000313" key="10">
    <source>
        <dbReference type="Proteomes" id="UP000038055"/>
    </source>
</evidence>
<dbReference type="Proteomes" id="UP000038055">
    <property type="component" value="Unassembled WGS sequence"/>
</dbReference>
<accession>A0A0B7H774</accession>
<feature type="domain" description="Glycine transporter" evidence="8">
    <location>
        <begin position="92"/>
        <end position="166"/>
    </location>
</feature>
<gene>
    <name evidence="9" type="ORF">CCYN2B_170025</name>
</gene>
<dbReference type="RefSeq" id="WP_041990947.1">
    <property type="nucleotide sequence ID" value="NZ_CDOD01000009.1"/>
</dbReference>
<dbReference type="STRING" id="28189.CCYN74_350010"/>
<evidence type="ECO:0000259" key="8">
    <source>
        <dbReference type="Pfam" id="PF03458"/>
    </source>
</evidence>
<feature type="transmembrane region" description="Helical" evidence="7">
    <location>
        <begin position="30"/>
        <end position="47"/>
    </location>
</feature>
<evidence type="ECO:0000256" key="2">
    <source>
        <dbReference type="ARBA" id="ARBA00008193"/>
    </source>
</evidence>
<feature type="transmembrane region" description="Helical" evidence="7">
    <location>
        <begin position="91"/>
        <end position="113"/>
    </location>
</feature>
<dbReference type="eggNOG" id="COG2860">
    <property type="taxonomic scope" value="Bacteria"/>
</dbReference>
<feature type="transmembrane region" description="Helical" evidence="7">
    <location>
        <begin position="119"/>
        <end position="139"/>
    </location>
</feature>
<evidence type="ECO:0000256" key="1">
    <source>
        <dbReference type="ARBA" id="ARBA00004651"/>
    </source>
</evidence>
<dbReference type="Pfam" id="PF03458">
    <property type="entry name" value="Gly_transporter"/>
    <property type="match status" value="2"/>
</dbReference>
<comment type="subcellular location">
    <subcellularLocation>
        <location evidence="1">Cell membrane</location>
        <topology evidence="1">Multi-pass membrane protein</topology>
    </subcellularLocation>
</comment>